<evidence type="ECO:0000313" key="2">
    <source>
        <dbReference type="EMBL" id="KLO10713.1"/>
    </source>
</evidence>
<dbReference type="InParanoid" id="A0A0H2RMN4"/>
<dbReference type="OrthoDB" id="124582at2759"/>
<dbReference type="Pfam" id="PF13640">
    <property type="entry name" value="2OG-FeII_Oxy_3"/>
    <property type="match status" value="1"/>
</dbReference>
<proteinExistence type="predicted"/>
<feature type="non-terminal residue" evidence="2">
    <location>
        <position position="297"/>
    </location>
</feature>
<organism evidence="2 3">
    <name type="scientific">Schizopora paradoxa</name>
    <dbReference type="NCBI Taxonomy" id="27342"/>
    <lineage>
        <taxon>Eukaryota</taxon>
        <taxon>Fungi</taxon>
        <taxon>Dikarya</taxon>
        <taxon>Basidiomycota</taxon>
        <taxon>Agaricomycotina</taxon>
        <taxon>Agaricomycetes</taxon>
        <taxon>Hymenochaetales</taxon>
        <taxon>Schizoporaceae</taxon>
        <taxon>Schizopora</taxon>
    </lineage>
</organism>
<feature type="domain" description="Prolyl 4-hydroxylase alpha subunit Fe(2+) 2OG dioxygenase" evidence="1">
    <location>
        <begin position="106"/>
        <end position="192"/>
    </location>
</feature>
<keyword evidence="3" id="KW-1185">Reference proteome</keyword>
<name>A0A0H2RMN4_9AGAM</name>
<evidence type="ECO:0000313" key="3">
    <source>
        <dbReference type="Proteomes" id="UP000053477"/>
    </source>
</evidence>
<dbReference type="PANTHER" id="PTHR33099">
    <property type="entry name" value="FE2OG DIOXYGENASE DOMAIN-CONTAINING PROTEIN"/>
    <property type="match status" value="1"/>
</dbReference>
<dbReference type="AlphaFoldDB" id="A0A0H2RMN4"/>
<gene>
    <name evidence="2" type="ORF">SCHPADRAFT_808165</name>
</gene>
<accession>A0A0H2RMN4</accession>
<sequence length="297" mass="32978">SYYCHRAFSDAPNPLISISDFGALGLPLSAPEAQRLISKSKQAPFGMAERTVVDTSVRDTWEIDASKITLENPAWNLWMEKTVIPRVCEALGVSISASAPRAELYKLLLYETGSHFLPHQDTEKTPGMFATIVVTLPSRFSGGQVVLSHAGKDEVIDIADTSYNTTHVMSWYTDIMHSVKPVQSGYRLALSYNLLHGKNFFRPIVNLPEEKFQKLRTLLENWSKVHNAGYEIEEKLCFSMDHEYSQRNLQAGGLKGDDARLVVIVAPIAEELDIGLYIANIELCKTGGAEETSGEGR</sequence>
<feature type="non-terminal residue" evidence="2">
    <location>
        <position position="1"/>
    </location>
</feature>
<dbReference type="PANTHER" id="PTHR33099:SF7">
    <property type="entry name" value="MYND-TYPE DOMAIN-CONTAINING PROTEIN"/>
    <property type="match status" value="1"/>
</dbReference>
<dbReference type="EMBL" id="KQ086019">
    <property type="protein sequence ID" value="KLO10713.1"/>
    <property type="molecule type" value="Genomic_DNA"/>
</dbReference>
<reference evidence="2 3" key="1">
    <citation type="submission" date="2015-04" db="EMBL/GenBank/DDBJ databases">
        <title>Complete genome sequence of Schizopora paradoxa KUC8140, a cosmopolitan wood degrader in East Asia.</title>
        <authorList>
            <consortium name="DOE Joint Genome Institute"/>
            <person name="Min B."/>
            <person name="Park H."/>
            <person name="Jang Y."/>
            <person name="Kim J.-J."/>
            <person name="Kim K.H."/>
            <person name="Pangilinan J."/>
            <person name="Lipzen A."/>
            <person name="Riley R."/>
            <person name="Grigoriev I.V."/>
            <person name="Spatafora J.W."/>
            <person name="Choi I.-G."/>
        </authorList>
    </citation>
    <scope>NUCLEOTIDE SEQUENCE [LARGE SCALE GENOMIC DNA]</scope>
    <source>
        <strain evidence="2 3">KUC8140</strain>
    </source>
</reference>
<dbReference type="InterPro" id="IPR044862">
    <property type="entry name" value="Pro_4_hyd_alph_FE2OG_OXY"/>
</dbReference>
<dbReference type="Gene3D" id="2.60.120.620">
    <property type="entry name" value="q2cbj1_9rhob like domain"/>
    <property type="match status" value="1"/>
</dbReference>
<protein>
    <recommendedName>
        <fullName evidence="1">Prolyl 4-hydroxylase alpha subunit Fe(2+) 2OG dioxygenase domain-containing protein</fullName>
    </recommendedName>
</protein>
<evidence type="ECO:0000259" key="1">
    <source>
        <dbReference type="Pfam" id="PF13640"/>
    </source>
</evidence>
<dbReference type="Proteomes" id="UP000053477">
    <property type="component" value="Unassembled WGS sequence"/>
</dbReference>